<comment type="subcellular location">
    <subcellularLocation>
        <location evidence="1 10">Cell outer membrane</location>
        <topology evidence="1 10">Multi-pass membrane protein</topology>
    </subcellularLocation>
</comment>
<keyword evidence="9 10" id="KW-0998">Cell outer membrane</keyword>
<proteinExistence type="inferred from homology"/>
<reference evidence="12 13" key="1">
    <citation type="submission" date="2022-02" db="EMBL/GenBank/DDBJ databases">
        <authorList>
            <person name="Min J."/>
        </authorList>
    </citation>
    <scope>NUCLEOTIDE SEQUENCE [LARGE SCALE GENOMIC DNA]</scope>
    <source>
        <strain evidence="12 13">GR10-1</strain>
    </source>
</reference>
<keyword evidence="6" id="KW-0798">TonB box</keyword>
<evidence type="ECO:0000256" key="6">
    <source>
        <dbReference type="ARBA" id="ARBA00023077"/>
    </source>
</evidence>
<gene>
    <name evidence="12" type="ORF">MKP09_19805</name>
</gene>
<keyword evidence="5" id="KW-0732">Signal</keyword>
<evidence type="ECO:0000256" key="3">
    <source>
        <dbReference type="ARBA" id="ARBA00022452"/>
    </source>
</evidence>
<sequence length="385" mass="45128">MGSKLFVHGSFKNAFSAKHIQLINLKYTSDYTRYLDPDYITTSGLLNNTYQQNEWYASVAQKYIPIKWWEVGLSTDFSYNKLDANLYRFAYPRRYSYIGSFNNNFKWERLTVQASLLYCYFDEHVKYFEGSADRKAISPTIAISYQPFTSKAFRLRSFYKESLRMPTFNDLYYTLIGNTLLKPEYTKQYNLGFTLTHESKYLFDNISIQTDAYYNQVRDKIVAVPSANLFRWMMLNLGSVQIKGIEANIGVTKLIGKEIAWNSGFNYTYQKAINKTTGQSSYNHQIPYMPLHSGTAHGSILWKALSFNYSFMYTGERYALPENIALNYIQPFYTTDLGFVYQNNNHRPQWKAGLDINNLFNQYYDVVHNFPMPGRSYRFSFTVNL</sequence>
<keyword evidence="3 10" id="KW-1134">Transmembrane beta strand</keyword>
<evidence type="ECO:0000256" key="7">
    <source>
        <dbReference type="ARBA" id="ARBA00023136"/>
    </source>
</evidence>
<dbReference type="RefSeq" id="WP_240832014.1">
    <property type="nucleotide sequence ID" value="NZ_JAKWBL010000004.1"/>
</dbReference>
<dbReference type="SUPFAM" id="SSF56935">
    <property type="entry name" value="Porins"/>
    <property type="match status" value="1"/>
</dbReference>
<dbReference type="PROSITE" id="PS52016">
    <property type="entry name" value="TONB_DEPENDENT_REC_3"/>
    <property type="match status" value="1"/>
</dbReference>
<organism evidence="12 13">
    <name type="scientific">Niabella ginsengisoli</name>
    <dbReference type="NCBI Taxonomy" id="522298"/>
    <lineage>
        <taxon>Bacteria</taxon>
        <taxon>Pseudomonadati</taxon>
        <taxon>Bacteroidota</taxon>
        <taxon>Chitinophagia</taxon>
        <taxon>Chitinophagales</taxon>
        <taxon>Chitinophagaceae</taxon>
        <taxon>Niabella</taxon>
    </lineage>
</organism>
<accession>A0ABS9SP01</accession>
<keyword evidence="4 10" id="KW-0812">Transmembrane</keyword>
<comment type="similarity">
    <text evidence="10">Belongs to the TonB-dependent receptor family.</text>
</comment>
<keyword evidence="7 10" id="KW-0472">Membrane</keyword>
<feature type="domain" description="TonB-dependent receptor-like beta-barrel" evidence="11">
    <location>
        <begin position="22"/>
        <end position="359"/>
    </location>
</feature>
<keyword evidence="2 10" id="KW-0813">Transport</keyword>
<evidence type="ECO:0000256" key="10">
    <source>
        <dbReference type="PROSITE-ProRule" id="PRU01360"/>
    </source>
</evidence>
<dbReference type="EMBL" id="JAKWBL010000004">
    <property type="protein sequence ID" value="MCH5599996.1"/>
    <property type="molecule type" value="Genomic_DNA"/>
</dbReference>
<evidence type="ECO:0000313" key="12">
    <source>
        <dbReference type="EMBL" id="MCH5599996.1"/>
    </source>
</evidence>
<dbReference type="InterPro" id="IPR036942">
    <property type="entry name" value="Beta-barrel_TonB_sf"/>
</dbReference>
<dbReference type="Proteomes" id="UP001202248">
    <property type="component" value="Unassembled WGS sequence"/>
</dbReference>
<evidence type="ECO:0000256" key="9">
    <source>
        <dbReference type="ARBA" id="ARBA00023237"/>
    </source>
</evidence>
<dbReference type="InterPro" id="IPR039426">
    <property type="entry name" value="TonB-dep_rcpt-like"/>
</dbReference>
<keyword evidence="8 12" id="KW-0675">Receptor</keyword>
<dbReference type="InterPro" id="IPR000531">
    <property type="entry name" value="Beta-barrel_TonB"/>
</dbReference>
<dbReference type="PANTHER" id="PTHR30069">
    <property type="entry name" value="TONB-DEPENDENT OUTER MEMBRANE RECEPTOR"/>
    <property type="match status" value="1"/>
</dbReference>
<protein>
    <submittedName>
        <fullName evidence="12">TonB-dependent receptor</fullName>
    </submittedName>
</protein>
<evidence type="ECO:0000256" key="5">
    <source>
        <dbReference type="ARBA" id="ARBA00022729"/>
    </source>
</evidence>
<evidence type="ECO:0000313" key="13">
    <source>
        <dbReference type="Proteomes" id="UP001202248"/>
    </source>
</evidence>
<evidence type="ECO:0000256" key="1">
    <source>
        <dbReference type="ARBA" id="ARBA00004571"/>
    </source>
</evidence>
<keyword evidence="13" id="KW-1185">Reference proteome</keyword>
<dbReference type="Pfam" id="PF00593">
    <property type="entry name" value="TonB_dep_Rec_b-barrel"/>
    <property type="match status" value="1"/>
</dbReference>
<evidence type="ECO:0000256" key="8">
    <source>
        <dbReference type="ARBA" id="ARBA00023170"/>
    </source>
</evidence>
<name>A0ABS9SP01_9BACT</name>
<comment type="caution">
    <text evidence="12">The sequence shown here is derived from an EMBL/GenBank/DDBJ whole genome shotgun (WGS) entry which is preliminary data.</text>
</comment>
<evidence type="ECO:0000256" key="2">
    <source>
        <dbReference type="ARBA" id="ARBA00022448"/>
    </source>
</evidence>
<dbReference type="PANTHER" id="PTHR30069:SF29">
    <property type="entry name" value="HEMOGLOBIN AND HEMOGLOBIN-HAPTOGLOBIN-BINDING PROTEIN 1-RELATED"/>
    <property type="match status" value="1"/>
</dbReference>
<evidence type="ECO:0000256" key="4">
    <source>
        <dbReference type="ARBA" id="ARBA00022692"/>
    </source>
</evidence>
<dbReference type="Gene3D" id="2.40.170.20">
    <property type="entry name" value="TonB-dependent receptor, beta-barrel domain"/>
    <property type="match status" value="1"/>
</dbReference>
<evidence type="ECO:0000259" key="11">
    <source>
        <dbReference type="Pfam" id="PF00593"/>
    </source>
</evidence>